<organism evidence="1 2">
    <name type="scientific">Oceanobacillus kapialis</name>
    <dbReference type="NCBI Taxonomy" id="481353"/>
    <lineage>
        <taxon>Bacteria</taxon>
        <taxon>Bacillati</taxon>
        <taxon>Bacillota</taxon>
        <taxon>Bacilli</taxon>
        <taxon>Bacillales</taxon>
        <taxon>Bacillaceae</taxon>
        <taxon>Oceanobacillus</taxon>
    </lineage>
</organism>
<proteinExistence type="predicted"/>
<keyword evidence="2" id="KW-1185">Reference proteome</keyword>
<dbReference type="Proteomes" id="UP001597451">
    <property type="component" value="Unassembled WGS sequence"/>
</dbReference>
<dbReference type="EMBL" id="JBHUMX010000015">
    <property type="protein sequence ID" value="MFD2628634.1"/>
    <property type="molecule type" value="Genomic_DNA"/>
</dbReference>
<reference evidence="2" key="1">
    <citation type="journal article" date="2019" name="Int. J. Syst. Evol. Microbiol.">
        <title>The Global Catalogue of Microorganisms (GCM) 10K type strain sequencing project: providing services to taxonomists for standard genome sequencing and annotation.</title>
        <authorList>
            <consortium name="The Broad Institute Genomics Platform"/>
            <consortium name="The Broad Institute Genome Sequencing Center for Infectious Disease"/>
            <person name="Wu L."/>
            <person name="Ma J."/>
        </authorList>
    </citation>
    <scope>NUCLEOTIDE SEQUENCE [LARGE SCALE GENOMIC DNA]</scope>
    <source>
        <strain evidence="2">TISTR 1858</strain>
    </source>
</reference>
<evidence type="ECO:0000313" key="1">
    <source>
        <dbReference type="EMBL" id="MFD2628634.1"/>
    </source>
</evidence>
<gene>
    <name evidence="1" type="ORF">ACFSUN_07510</name>
</gene>
<evidence type="ECO:0000313" key="2">
    <source>
        <dbReference type="Proteomes" id="UP001597451"/>
    </source>
</evidence>
<sequence>MEWAKVLLWMDIPEVNKLASMEYNADLNIFEIEKMHFDAMTALQWEAPTKEACVQHHLTKLYEKLRTPHESSFSIVQYMYKLAIEHDLPEIQMQWQEISDMIDEMTYGSDPAGLSQEVVEMKIQQLACELWREEETT</sequence>
<comment type="caution">
    <text evidence="1">The sequence shown here is derived from an EMBL/GenBank/DDBJ whole genome shotgun (WGS) entry which is preliminary data.</text>
</comment>
<evidence type="ECO:0008006" key="3">
    <source>
        <dbReference type="Google" id="ProtNLM"/>
    </source>
</evidence>
<protein>
    <recommendedName>
        <fullName evidence="3">DUF5071 domain-containing protein</fullName>
    </recommendedName>
</protein>
<name>A0ABW5PZ21_9BACI</name>
<dbReference type="RefSeq" id="WP_379561369.1">
    <property type="nucleotide sequence ID" value="NZ_JBHUMX010000015.1"/>
</dbReference>
<accession>A0ABW5PZ21</accession>